<reference evidence="3 4" key="1">
    <citation type="submission" date="2016-10" db="EMBL/GenBank/DDBJ databases">
        <authorList>
            <person name="de Groot N.N."/>
        </authorList>
    </citation>
    <scope>NUCLEOTIDE SEQUENCE [LARGE SCALE GENOMIC DNA]</scope>
    <source>
        <strain evidence="3 4">GAS522</strain>
    </source>
</reference>
<proteinExistence type="predicted"/>
<feature type="signal peptide" evidence="1">
    <location>
        <begin position="1"/>
        <end position="22"/>
    </location>
</feature>
<protein>
    <submittedName>
        <fullName evidence="3">PEP-CTERM protein-sorting domain-containing protein</fullName>
    </submittedName>
</protein>
<dbReference type="NCBIfam" id="NF035944">
    <property type="entry name" value="PEPxxWA-CTERM"/>
    <property type="match status" value="1"/>
</dbReference>
<dbReference type="NCBIfam" id="TIGR02595">
    <property type="entry name" value="PEP_CTERM"/>
    <property type="match status" value="1"/>
</dbReference>
<gene>
    <name evidence="3" type="ORF">SAMN05444171_1256</name>
</gene>
<feature type="chain" id="PRO_5010300068" evidence="1">
    <location>
        <begin position="23"/>
        <end position="280"/>
    </location>
</feature>
<dbReference type="AlphaFoldDB" id="A0A1H4RZG1"/>
<dbReference type="Proteomes" id="UP000183208">
    <property type="component" value="Unassembled WGS sequence"/>
</dbReference>
<dbReference type="Pfam" id="PF07589">
    <property type="entry name" value="PEP-CTERM"/>
    <property type="match status" value="1"/>
</dbReference>
<organism evidence="3 4">
    <name type="scientific">Bradyrhizobium lablabi</name>
    <dbReference type="NCBI Taxonomy" id="722472"/>
    <lineage>
        <taxon>Bacteria</taxon>
        <taxon>Pseudomonadati</taxon>
        <taxon>Pseudomonadota</taxon>
        <taxon>Alphaproteobacteria</taxon>
        <taxon>Hyphomicrobiales</taxon>
        <taxon>Nitrobacteraceae</taxon>
        <taxon>Bradyrhizobium</taxon>
    </lineage>
</organism>
<evidence type="ECO:0000259" key="2">
    <source>
        <dbReference type="Pfam" id="PF07589"/>
    </source>
</evidence>
<name>A0A1H4RZG1_9BRAD</name>
<evidence type="ECO:0000256" key="1">
    <source>
        <dbReference type="SAM" id="SignalP"/>
    </source>
</evidence>
<accession>A0A1H4RZG1</accession>
<evidence type="ECO:0000313" key="3">
    <source>
        <dbReference type="EMBL" id="SEC37300.1"/>
    </source>
</evidence>
<dbReference type="InterPro" id="IPR013424">
    <property type="entry name" value="Ice-binding_C"/>
</dbReference>
<evidence type="ECO:0000313" key="4">
    <source>
        <dbReference type="Proteomes" id="UP000183208"/>
    </source>
</evidence>
<sequence length="280" mass="29240">MRYRVPFLAVIALSFAPLPAFATPFVLANDYWGGTNTYNPANGNSIGGGVFTITNAEIQRVNGGNTLEVVINTAYALNAGTDGTGYGALFITPGINAWHPTGTGPNYGTDVYKPGDWQLAATMGLTANSGTGGLYETGGGALGVLTPGKGTIVASNVNGQTVTYPIDPSSGWYFRQGQAVQFNPDSNAAKYLNISDSWSVTAGKITFDIYDGGALGNDFALSWGMTCANDIIAGQVDLLSQTTIGGVPEPSTWAMMILGFAGVGFMTYRRRNQSAALRVA</sequence>
<feature type="domain" description="Ice-binding protein C-terminal" evidence="2">
    <location>
        <begin position="247"/>
        <end position="271"/>
    </location>
</feature>
<dbReference type="EMBL" id="FNTI01000001">
    <property type="protein sequence ID" value="SEC37300.1"/>
    <property type="molecule type" value="Genomic_DNA"/>
</dbReference>
<keyword evidence="1" id="KW-0732">Signal</keyword>
<dbReference type="RefSeq" id="WP_074816895.1">
    <property type="nucleotide sequence ID" value="NZ_FNTI01000001.1"/>
</dbReference>